<gene>
    <name evidence="2" type="primary">pncC_2</name>
    <name evidence="2" type="ORF">LMG1861_04038</name>
</gene>
<dbReference type="AlphaFoldDB" id="A0A6S7E403"/>
<dbReference type="RefSeq" id="WP_175129345.1">
    <property type="nucleotide sequence ID" value="NZ_CADILD010000002.1"/>
</dbReference>
<evidence type="ECO:0000313" key="3">
    <source>
        <dbReference type="Proteomes" id="UP000494105"/>
    </source>
</evidence>
<feature type="domain" description="CinA C-terminal" evidence="1">
    <location>
        <begin position="5"/>
        <end position="157"/>
    </location>
</feature>
<dbReference type="EMBL" id="CADILD010000002">
    <property type="protein sequence ID" value="CAB3895618.1"/>
    <property type="molecule type" value="Genomic_DNA"/>
</dbReference>
<dbReference type="GO" id="GO:0019159">
    <property type="term" value="F:nicotinamide-nucleotide amidase activity"/>
    <property type="evidence" value="ECO:0007669"/>
    <property type="project" value="UniProtKB-EC"/>
</dbReference>
<organism evidence="2 3">
    <name type="scientific">Achromobacter piechaudii</name>
    <dbReference type="NCBI Taxonomy" id="72556"/>
    <lineage>
        <taxon>Bacteria</taxon>
        <taxon>Pseudomonadati</taxon>
        <taxon>Pseudomonadota</taxon>
        <taxon>Betaproteobacteria</taxon>
        <taxon>Burkholderiales</taxon>
        <taxon>Alcaligenaceae</taxon>
        <taxon>Achromobacter</taxon>
    </lineage>
</organism>
<dbReference type="NCBIfam" id="TIGR00199">
    <property type="entry name" value="PncC_domain"/>
    <property type="match status" value="1"/>
</dbReference>
<dbReference type="EC" id="3.5.1.42" evidence="2"/>
<dbReference type="Gene3D" id="3.90.950.20">
    <property type="entry name" value="CinA-like"/>
    <property type="match status" value="1"/>
</dbReference>
<dbReference type="InterPro" id="IPR008136">
    <property type="entry name" value="CinA_C"/>
</dbReference>
<protein>
    <submittedName>
        <fullName evidence="2">Nicotinamide-nucleotide amidohydrolase PncC</fullName>
        <ecNumber evidence="2">3.5.1.42</ecNumber>
    </submittedName>
</protein>
<evidence type="ECO:0000259" key="1">
    <source>
        <dbReference type="Pfam" id="PF02464"/>
    </source>
</evidence>
<sequence length="177" mass="18782">MNAIERVATFMQDNDLKLVTAESCTAGLIAATLADIPGAGQLLDCAFVVYSVEAKQRCLGVPQSTLDSHNLTSEAVARDMALGAARKSPANVAVANTGVTDATDDRIPSGTQCYAWVFKMGQADARPVVFTATKRFSGDRNSIRKASAEYALQGVMEHYRALREGGAEATGRKHSGK</sequence>
<dbReference type="Proteomes" id="UP000494105">
    <property type="component" value="Unassembled WGS sequence"/>
</dbReference>
<dbReference type="InterPro" id="IPR036653">
    <property type="entry name" value="CinA-like_C"/>
</dbReference>
<keyword evidence="2" id="KW-0378">Hydrolase</keyword>
<reference evidence="2 3" key="1">
    <citation type="submission" date="2020-04" db="EMBL/GenBank/DDBJ databases">
        <authorList>
            <person name="De Canck E."/>
        </authorList>
    </citation>
    <scope>NUCLEOTIDE SEQUENCE [LARGE SCALE GENOMIC DNA]</scope>
    <source>
        <strain evidence="2 3">LMG 1861</strain>
    </source>
</reference>
<evidence type="ECO:0000313" key="2">
    <source>
        <dbReference type="EMBL" id="CAB3895618.1"/>
    </source>
</evidence>
<proteinExistence type="predicted"/>
<name>A0A6S7E403_9BURK</name>
<dbReference type="Pfam" id="PF02464">
    <property type="entry name" value="CinA"/>
    <property type="match status" value="1"/>
</dbReference>
<accession>A0A6S7E403</accession>
<dbReference type="SUPFAM" id="SSF142433">
    <property type="entry name" value="CinA-like"/>
    <property type="match status" value="1"/>
</dbReference>